<evidence type="ECO:0000313" key="2">
    <source>
        <dbReference type="Proteomes" id="UP000240325"/>
    </source>
</evidence>
<dbReference type="InterPro" id="IPR029063">
    <property type="entry name" value="SAM-dependent_MTases_sf"/>
</dbReference>
<organism evidence="1">
    <name type="scientific">Bodo saltans virus</name>
    <dbReference type="NCBI Taxonomy" id="2024608"/>
    <lineage>
        <taxon>Viruses</taxon>
        <taxon>Varidnaviria</taxon>
        <taxon>Bamfordvirae</taxon>
        <taxon>Nucleocytoviricota</taxon>
        <taxon>Megaviricetes</taxon>
        <taxon>Imitervirales</taxon>
        <taxon>Mimiviridae</taxon>
        <taxon>Klosneuvirinae</taxon>
        <taxon>Theiavirus</taxon>
        <taxon>Theiavirus salishense</taxon>
    </lineage>
</organism>
<dbReference type="Proteomes" id="UP000240325">
    <property type="component" value="Segment"/>
</dbReference>
<evidence type="ECO:0008006" key="3">
    <source>
        <dbReference type="Google" id="ProtNLM"/>
    </source>
</evidence>
<sequence length="469" mass="56038">MYTNIHKILYDSMFYEKIHDLKNIANNNVILSKNDILNEIYNILLLKYCDSNNDIFSDLCKQQPNKLYNYIYKTNILKDKIFKKYHVYLNTNFNIDDSNILYKIVKYVDENIDDKFFDDYECIYKYQNSFLSKECFCIDDNIVDLIMNELKLSKKDLLLDMNMEFGKFAIKKKLNVYGFCRTENLDKITKYNLIMKNIDTSNIKYVDKLNDDSLYGSFDCVICNCFDVDKKYIDECIQFIRDKGKGVLIVNNNILYNNGVNKNSSSLSKTLSLTWEYKIRKKLIDEYDVCKIIYPNWKKDFCIILFNKNKKEQSYIDFCKFDIEENEYVEIKMIEKDEIIKKNYCLNFAAYDIANKIKYTDVNKFDFTQSKIIECKINSKNHDRLNYRNILMKVYELLNDKNLIKKNTIINIEFGKYTEKGYKYIEELDMSLQGTDSNMTIKEIINQCKKNKIKIHMKIIMNDGKEIII</sequence>
<name>A0A2H4UTP0_9VIRU</name>
<dbReference type="EMBL" id="MF782455">
    <property type="protein sequence ID" value="ATZ80234.1"/>
    <property type="molecule type" value="Genomic_DNA"/>
</dbReference>
<proteinExistence type="predicted"/>
<evidence type="ECO:0000313" key="1">
    <source>
        <dbReference type="EMBL" id="ATZ80234.1"/>
    </source>
</evidence>
<reference evidence="1" key="1">
    <citation type="journal article" date="2017" name="Elife">
        <title>The kinetoplastid-infecting Bodo saltans virus (BsV), a window into the most abundant giant viruses in the sea.</title>
        <authorList>
            <person name="Deeg C.M."/>
            <person name="Chow C.-E.T."/>
            <person name="Suttle C.A."/>
        </authorList>
    </citation>
    <scope>NUCLEOTIDE SEQUENCE</scope>
    <source>
        <strain evidence="1">NG1</strain>
    </source>
</reference>
<accession>A0A2H4UTP0</accession>
<dbReference type="SUPFAM" id="SSF53335">
    <property type="entry name" value="S-adenosyl-L-methionine-dependent methyltransferases"/>
    <property type="match status" value="1"/>
</dbReference>
<protein>
    <recommendedName>
        <fullName evidence="3">Methyltransferase</fullName>
    </recommendedName>
</protein>
<keyword evidence="2" id="KW-1185">Reference proteome</keyword>
<gene>
    <name evidence="1" type="ORF">BMW23_0176</name>
</gene>